<reference evidence="1 2" key="1">
    <citation type="journal article" date="2021" name="Hortic Res">
        <title>High-quality reference genome and annotation aids understanding of berry development for evergreen blueberry (Vaccinium darrowii).</title>
        <authorList>
            <person name="Yu J."/>
            <person name="Hulse-Kemp A.M."/>
            <person name="Babiker E."/>
            <person name="Staton M."/>
        </authorList>
    </citation>
    <scope>NUCLEOTIDE SEQUENCE [LARGE SCALE GENOMIC DNA]</scope>
    <source>
        <strain evidence="2">cv. NJ 8807/NJ 8810</strain>
        <tissue evidence="1">Young leaf</tissue>
    </source>
</reference>
<sequence>MGDSFYANDSAAIAVTGKIMVVAIIFLFLVVVFVLFLHLYAKWFWHRRQEAAATATTTTGRRSHLNFAPGAATGLGSGLDPTLLKSLPILTFNSTEFKDGLECAVCLSEVSNGEKARLLPKCNHGFHLDCIDMWFQSHSTCPLCRNPVSTQPESQSRVENSAAAAATAAVVGVYPTESPNFPTNVLFWGNQTRVSSLGACLEEAHAATSSSSSQPPSSSSSSSSTSNRPDGCLVIDIPRQIDEEEEIKSPVTTRLRSLKRLLSRDRRVNPFSSNVDTEQTGRESSQMHDIQGSRPKRGDQLFFEQSRNVQSIVLLVRAVTLYPQIHISLSLQLVNNITESAAEIFLGGKCSNWKALESQGKILVTI</sequence>
<comment type="caution">
    <text evidence="1">The sequence shown here is derived from an EMBL/GenBank/DDBJ whole genome shotgun (WGS) entry which is preliminary data.</text>
</comment>
<evidence type="ECO:0000313" key="1">
    <source>
        <dbReference type="EMBL" id="KAH7859303.1"/>
    </source>
</evidence>
<accession>A0ACB7Z124</accession>
<name>A0ACB7Z124_9ERIC</name>
<keyword evidence="2" id="KW-1185">Reference proteome</keyword>
<organism evidence="1 2">
    <name type="scientific">Vaccinium darrowii</name>
    <dbReference type="NCBI Taxonomy" id="229202"/>
    <lineage>
        <taxon>Eukaryota</taxon>
        <taxon>Viridiplantae</taxon>
        <taxon>Streptophyta</taxon>
        <taxon>Embryophyta</taxon>
        <taxon>Tracheophyta</taxon>
        <taxon>Spermatophyta</taxon>
        <taxon>Magnoliopsida</taxon>
        <taxon>eudicotyledons</taxon>
        <taxon>Gunneridae</taxon>
        <taxon>Pentapetalae</taxon>
        <taxon>asterids</taxon>
        <taxon>Ericales</taxon>
        <taxon>Ericaceae</taxon>
        <taxon>Vaccinioideae</taxon>
        <taxon>Vaccinieae</taxon>
        <taxon>Vaccinium</taxon>
    </lineage>
</organism>
<proteinExistence type="predicted"/>
<evidence type="ECO:0000313" key="2">
    <source>
        <dbReference type="Proteomes" id="UP000828048"/>
    </source>
</evidence>
<dbReference type="EMBL" id="CM037153">
    <property type="protein sequence ID" value="KAH7859303.1"/>
    <property type="molecule type" value="Genomic_DNA"/>
</dbReference>
<gene>
    <name evidence="1" type="ORF">Vadar_034339</name>
</gene>
<dbReference type="Proteomes" id="UP000828048">
    <property type="component" value="Chromosome 3"/>
</dbReference>
<protein>
    <submittedName>
        <fullName evidence="1">Uncharacterized protein</fullName>
    </submittedName>
</protein>